<dbReference type="Proteomes" id="UP000054698">
    <property type="component" value="Unassembled WGS sequence"/>
</dbReference>
<protein>
    <submittedName>
        <fullName evidence="5">Secreted protein</fullName>
    </submittedName>
</protein>
<dbReference type="EMBL" id="UGNY01000001">
    <property type="protein sequence ID" value="STX38190.1"/>
    <property type="molecule type" value="Genomic_DNA"/>
</dbReference>
<evidence type="ECO:0000313" key="8">
    <source>
        <dbReference type="Proteomes" id="UP000054698"/>
    </source>
</evidence>
<dbReference type="Gene3D" id="2.60.40.2020">
    <property type="match status" value="1"/>
</dbReference>
<dbReference type="EMBL" id="UASS01000040">
    <property type="protein sequence ID" value="SPX62754.1"/>
    <property type="molecule type" value="Genomic_DNA"/>
</dbReference>
<gene>
    <name evidence="5" type="ORF">Lfee_3232</name>
    <name evidence="7" type="ORF">NCTC11978_01373</name>
    <name evidence="6" type="ORF">NCTC12022_03519</name>
</gene>
<organism evidence="5 8">
    <name type="scientific">Legionella feeleii</name>
    <dbReference type="NCBI Taxonomy" id="453"/>
    <lineage>
        <taxon>Bacteria</taxon>
        <taxon>Pseudomonadati</taxon>
        <taxon>Pseudomonadota</taxon>
        <taxon>Gammaproteobacteria</taxon>
        <taxon>Legionellales</taxon>
        <taxon>Legionellaceae</taxon>
        <taxon>Legionella</taxon>
    </lineage>
</organism>
<dbReference type="AlphaFoldDB" id="A0A0W0TIY3"/>
<reference evidence="5 8" key="1">
    <citation type="submission" date="2015-11" db="EMBL/GenBank/DDBJ databases">
        <title>Genomic analysis of 38 Legionella species identifies large and diverse effector repertoires.</title>
        <authorList>
            <person name="Burstein D."/>
            <person name="Amaro F."/>
            <person name="Zusman T."/>
            <person name="Lifshitz Z."/>
            <person name="Cohen O."/>
            <person name="Gilbert J.A."/>
            <person name="Pupko T."/>
            <person name="Shuman H.A."/>
            <person name="Segal G."/>
        </authorList>
    </citation>
    <scope>NUCLEOTIDE SEQUENCE [LARGE SCALE GENOMIC DNA]</scope>
    <source>
        <strain evidence="5 8">WO-44C</strain>
    </source>
</reference>
<dbReference type="InterPro" id="IPR018990">
    <property type="entry name" value="Prot_inh_I42_chagasin"/>
</dbReference>
<dbReference type="PATRIC" id="fig|453.4.peg.3518"/>
<evidence type="ECO:0000256" key="2">
    <source>
        <dbReference type="ARBA" id="ARBA00022704"/>
    </source>
</evidence>
<keyword evidence="8" id="KW-1185">Reference proteome</keyword>
<feature type="chain" id="PRO_5033245336" evidence="3">
    <location>
        <begin position="19"/>
        <end position="128"/>
    </location>
</feature>
<dbReference type="Proteomes" id="UP000251942">
    <property type="component" value="Unassembled WGS sequence"/>
</dbReference>
<keyword evidence="2" id="KW-0789">Thiol protease inhibitor</keyword>
<proteinExistence type="predicted"/>
<dbReference type="STRING" id="453.Lfee_3232"/>
<dbReference type="OrthoDB" id="670336at2"/>
<dbReference type="GO" id="GO:0004869">
    <property type="term" value="F:cysteine-type endopeptidase inhibitor activity"/>
    <property type="evidence" value="ECO:0007669"/>
    <property type="project" value="UniProtKB-KW"/>
</dbReference>
<keyword evidence="3" id="KW-0732">Signal</keyword>
<evidence type="ECO:0000313" key="7">
    <source>
        <dbReference type="EMBL" id="STX38190.1"/>
    </source>
</evidence>
<dbReference type="InterPro" id="IPR036331">
    <property type="entry name" value="Chagasin-like_sf"/>
</dbReference>
<dbReference type="SUPFAM" id="SSF141066">
    <property type="entry name" value="ICP-like"/>
    <property type="match status" value="1"/>
</dbReference>
<dbReference type="RefSeq" id="WP_058448008.1">
    <property type="nucleotide sequence ID" value="NZ_CAAAHT010000029.1"/>
</dbReference>
<evidence type="ECO:0000256" key="3">
    <source>
        <dbReference type="SAM" id="SignalP"/>
    </source>
</evidence>
<evidence type="ECO:0000313" key="6">
    <source>
        <dbReference type="EMBL" id="SPX62754.1"/>
    </source>
</evidence>
<evidence type="ECO:0000313" key="5">
    <source>
        <dbReference type="EMBL" id="KTC95567.1"/>
    </source>
</evidence>
<dbReference type="PANTHER" id="PTHR36530">
    <property type="entry name" value="INHIBITOR OF CYSTEINE PEPTIDASE"/>
    <property type="match status" value="1"/>
</dbReference>
<evidence type="ECO:0000313" key="10">
    <source>
        <dbReference type="Proteomes" id="UP000254033"/>
    </source>
</evidence>
<dbReference type="Proteomes" id="UP000254033">
    <property type="component" value="Unassembled WGS sequence"/>
</dbReference>
<dbReference type="PANTHER" id="PTHR36530:SF1">
    <property type="entry name" value="AMOEBIASIN-1"/>
    <property type="match status" value="1"/>
</dbReference>
<dbReference type="InterPro" id="IPR052781">
    <property type="entry name" value="Cys_protease_inhibitor_I42"/>
</dbReference>
<reference evidence="9 10" key="2">
    <citation type="submission" date="2018-06" db="EMBL/GenBank/DDBJ databases">
        <authorList>
            <consortium name="Pathogen Informatics"/>
            <person name="Doyle S."/>
        </authorList>
    </citation>
    <scope>NUCLEOTIDE SEQUENCE [LARGE SCALE GENOMIC DNA]</scope>
    <source>
        <strain evidence="7 10">NCTC11978</strain>
        <strain evidence="6 9">NCTC12022</strain>
    </source>
</reference>
<feature type="signal peptide" evidence="3">
    <location>
        <begin position="1"/>
        <end position="18"/>
    </location>
</feature>
<evidence type="ECO:0000256" key="1">
    <source>
        <dbReference type="ARBA" id="ARBA00022690"/>
    </source>
</evidence>
<feature type="domain" description="Proteinase inhibitor I42 chagasin" evidence="4">
    <location>
        <begin position="31"/>
        <end position="118"/>
    </location>
</feature>
<dbReference type="Pfam" id="PF09394">
    <property type="entry name" value="Inhibitor_I42"/>
    <property type="match status" value="1"/>
</dbReference>
<dbReference type="EMBL" id="LNYB01000085">
    <property type="protein sequence ID" value="KTC95567.1"/>
    <property type="molecule type" value="Genomic_DNA"/>
</dbReference>
<evidence type="ECO:0000259" key="4">
    <source>
        <dbReference type="Pfam" id="PF09394"/>
    </source>
</evidence>
<evidence type="ECO:0000313" key="9">
    <source>
        <dbReference type="Proteomes" id="UP000251942"/>
    </source>
</evidence>
<name>A0A0W0TIY3_9GAMM</name>
<accession>A0A0W0TIY3</accession>
<keyword evidence="1" id="KW-0646">Protease inhibitor</keyword>
<sequence length="128" mass="14408">MKILLGSVLLFFMELVNAGGDSMSVNIDPNQTQFTITLPANPTTGYQWTVKKYDKSFLQLIASHYISPQTNLMGAGGQMQFKFELVKGETYPKNTTMQFKYARPWEPESGTLKNVTVNFQKASVNSNR</sequence>